<dbReference type="GO" id="GO:0016651">
    <property type="term" value="F:oxidoreductase activity, acting on NAD(P)H"/>
    <property type="evidence" value="ECO:0007669"/>
    <property type="project" value="InterPro"/>
</dbReference>
<evidence type="ECO:0000313" key="7">
    <source>
        <dbReference type="Proteomes" id="UP000184423"/>
    </source>
</evidence>
<gene>
    <name evidence="6" type="ORF">SAMN02746091_00374</name>
</gene>
<keyword evidence="2" id="KW-0408">Iron</keyword>
<evidence type="ECO:0000313" key="6">
    <source>
        <dbReference type="EMBL" id="SHE43231.1"/>
    </source>
</evidence>
<dbReference type="GO" id="GO:0016829">
    <property type="term" value="F:lyase activity"/>
    <property type="evidence" value="ECO:0007669"/>
    <property type="project" value="UniProtKB-KW"/>
</dbReference>
<dbReference type="Proteomes" id="UP000184423">
    <property type="component" value="Unassembled WGS sequence"/>
</dbReference>
<evidence type="ECO:0000256" key="4">
    <source>
        <dbReference type="SAM" id="MobiDB-lite"/>
    </source>
</evidence>
<evidence type="ECO:0000259" key="5">
    <source>
        <dbReference type="PROSITE" id="PS51379"/>
    </source>
</evidence>
<dbReference type="EMBL" id="FQVG01000004">
    <property type="protein sequence ID" value="SHE43231.1"/>
    <property type="molecule type" value="Genomic_DNA"/>
</dbReference>
<dbReference type="GO" id="GO:0046872">
    <property type="term" value="F:metal ion binding"/>
    <property type="evidence" value="ECO:0007669"/>
    <property type="project" value="UniProtKB-KW"/>
</dbReference>
<dbReference type="AlphaFoldDB" id="A0A1M4TFL5"/>
<dbReference type="InterPro" id="IPR017896">
    <property type="entry name" value="4Fe4S_Fe-S-bd"/>
</dbReference>
<dbReference type="Pfam" id="PF12838">
    <property type="entry name" value="Fer4_7"/>
    <property type="match status" value="1"/>
</dbReference>
<keyword evidence="1" id="KW-0479">Metal-binding</keyword>
<keyword evidence="6" id="KW-0830">Ubiquinone</keyword>
<protein>
    <submittedName>
        <fullName evidence="6">Formate hydrogenlyase subunit 6/NADH:ubiquinone oxidoreductase subunit (Chain I)</fullName>
    </submittedName>
</protein>
<feature type="domain" description="4Fe-4S ferredoxin-type" evidence="5">
    <location>
        <begin position="72"/>
        <end position="101"/>
    </location>
</feature>
<name>A0A1M4TFL5_9CLOT</name>
<keyword evidence="3" id="KW-0411">Iron-sulfur</keyword>
<keyword evidence="7" id="KW-1185">Reference proteome</keyword>
<evidence type="ECO:0000256" key="3">
    <source>
        <dbReference type="ARBA" id="ARBA00023014"/>
    </source>
</evidence>
<feature type="domain" description="4Fe-4S ferredoxin-type" evidence="5">
    <location>
        <begin position="35"/>
        <end position="64"/>
    </location>
</feature>
<sequence length="151" mass="16969">MKFPYLKEAVKSLFSKPSTENFPKEVKEAPEGYRGKIAFYPEKCVNCGMCIRVCAPGAITRTIEKVEEGDKITFQFYMGQCTFCQLCQDFCARKAIELTKEYIMIAEDEEDLMVRGTFIKKAPPKPPVPPAKPATPAANNVEAKKEEAKSE</sequence>
<feature type="compositionally biased region" description="Pro residues" evidence="4">
    <location>
        <begin position="124"/>
        <end position="133"/>
    </location>
</feature>
<dbReference type="InterPro" id="IPR010226">
    <property type="entry name" value="NADH_quinone_OxRdtase_chainI"/>
</dbReference>
<evidence type="ECO:0000256" key="1">
    <source>
        <dbReference type="ARBA" id="ARBA00022723"/>
    </source>
</evidence>
<dbReference type="GO" id="GO:0016020">
    <property type="term" value="C:membrane"/>
    <property type="evidence" value="ECO:0007669"/>
    <property type="project" value="InterPro"/>
</dbReference>
<accession>A0A1M4TFL5</accession>
<dbReference type="PROSITE" id="PS51379">
    <property type="entry name" value="4FE4S_FER_2"/>
    <property type="match status" value="2"/>
</dbReference>
<dbReference type="PANTHER" id="PTHR10849">
    <property type="entry name" value="NADH DEHYDROGENASE UBIQUINONE IRON-SULFUR PROTEIN 8, MITOCHONDRIAL"/>
    <property type="match status" value="1"/>
</dbReference>
<dbReference type="GO" id="GO:0051539">
    <property type="term" value="F:4 iron, 4 sulfur cluster binding"/>
    <property type="evidence" value="ECO:0007669"/>
    <property type="project" value="InterPro"/>
</dbReference>
<feature type="region of interest" description="Disordered" evidence="4">
    <location>
        <begin position="122"/>
        <end position="151"/>
    </location>
</feature>
<organism evidence="6 7">
    <name type="scientific">Caloramator proteoclasticus DSM 10124</name>
    <dbReference type="NCBI Taxonomy" id="1121262"/>
    <lineage>
        <taxon>Bacteria</taxon>
        <taxon>Bacillati</taxon>
        <taxon>Bacillota</taxon>
        <taxon>Clostridia</taxon>
        <taxon>Eubacteriales</taxon>
        <taxon>Clostridiaceae</taxon>
        <taxon>Caloramator</taxon>
    </lineage>
</organism>
<evidence type="ECO:0000256" key="2">
    <source>
        <dbReference type="ARBA" id="ARBA00023004"/>
    </source>
</evidence>
<dbReference type="SUPFAM" id="SSF54862">
    <property type="entry name" value="4Fe-4S ferredoxins"/>
    <property type="match status" value="1"/>
</dbReference>
<dbReference type="Gene3D" id="3.30.70.3270">
    <property type="match status" value="1"/>
</dbReference>
<keyword evidence="6" id="KW-0456">Lyase</keyword>
<feature type="compositionally biased region" description="Basic and acidic residues" evidence="4">
    <location>
        <begin position="142"/>
        <end position="151"/>
    </location>
</feature>
<dbReference type="RefSeq" id="WP_051350601.1">
    <property type="nucleotide sequence ID" value="NZ_FQVG01000004.1"/>
</dbReference>
<reference evidence="7" key="1">
    <citation type="submission" date="2016-11" db="EMBL/GenBank/DDBJ databases">
        <authorList>
            <person name="Varghese N."/>
            <person name="Submissions S."/>
        </authorList>
    </citation>
    <scope>NUCLEOTIDE SEQUENCE [LARGE SCALE GENOMIC DNA]</scope>
    <source>
        <strain evidence="7">DSM 10124</strain>
    </source>
</reference>
<proteinExistence type="predicted"/>